<evidence type="ECO:0000313" key="3">
    <source>
        <dbReference type="EMBL" id="CEK57395.1"/>
    </source>
</evidence>
<dbReference type="AlphaFoldDB" id="A0A0B6YPK9"/>
<name>A0A0B6YPK9_9EUPU</name>
<evidence type="ECO:0000259" key="2">
    <source>
        <dbReference type="Pfam" id="PF08557"/>
    </source>
</evidence>
<feature type="domain" description="Sphingolipid delta4-desaturase N-terminal" evidence="2">
    <location>
        <begin position="79"/>
        <end position="98"/>
    </location>
</feature>
<dbReference type="InterPro" id="IPR013866">
    <property type="entry name" value="Sphingolipid_d4-desaturase_N"/>
</dbReference>
<proteinExistence type="predicted"/>
<feature type="compositionally biased region" description="Low complexity" evidence="1">
    <location>
        <begin position="32"/>
        <end position="47"/>
    </location>
</feature>
<accession>A0A0B6YPK9</accession>
<organism evidence="3">
    <name type="scientific">Arion vulgaris</name>
    <dbReference type="NCBI Taxonomy" id="1028688"/>
    <lineage>
        <taxon>Eukaryota</taxon>
        <taxon>Metazoa</taxon>
        <taxon>Spiralia</taxon>
        <taxon>Lophotrochozoa</taxon>
        <taxon>Mollusca</taxon>
        <taxon>Gastropoda</taxon>
        <taxon>Heterobranchia</taxon>
        <taxon>Euthyneura</taxon>
        <taxon>Panpulmonata</taxon>
        <taxon>Eupulmonata</taxon>
        <taxon>Stylommatophora</taxon>
        <taxon>Helicina</taxon>
        <taxon>Arionoidea</taxon>
        <taxon>Arionidae</taxon>
        <taxon>Arion</taxon>
    </lineage>
</organism>
<gene>
    <name evidence="3" type="primary">ORF30061</name>
</gene>
<feature type="non-terminal residue" evidence="3">
    <location>
        <position position="1"/>
    </location>
</feature>
<sequence length="98" mass="11222">LPGFIERIYILRTLNMAIKQNGHLNGVSNGVSSSYSEKSSTTTSKHTVNGVTKEPGTFKWFFSFITLKTRMEGNEDDFIYAEEPHSERRKEILDKHPE</sequence>
<feature type="region of interest" description="Disordered" evidence="1">
    <location>
        <begin position="28"/>
        <end position="53"/>
    </location>
</feature>
<feature type="non-terminal residue" evidence="3">
    <location>
        <position position="98"/>
    </location>
</feature>
<evidence type="ECO:0000256" key="1">
    <source>
        <dbReference type="SAM" id="MobiDB-lite"/>
    </source>
</evidence>
<dbReference type="EMBL" id="HACG01010530">
    <property type="protein sequence ID" value="CEK57395.1"/>
    <property type="molecule type" value="Transcribed_RNA"/>
</dbReference>
<dbReference type="Pfam" id="PF08557">
    <property type="entry name" value="Lipid_DES"/>
    <property type="match status" value="1"/>
</dbReference>
<reference evidence="3" key="1">
    <citation type="submission" date="2014-12" db="EMBL/GenBank/DDBJ databases">
        <title>Insight into the proteome of Arion vulgaris.</title>
        <authorList>
            <person name="Aradska J."/>
            <person name="Bulat T."/>
            <person name="Smidak R."/>
            <person name="Sarate P."/>
            <person name="Gangsoo J."/>
            <person name="Sialana F."/>
            <person name="Bilban M."/>
            <person name="Lubec G."/>
        </authorList>
    </citation>
    <scope>NUCLEOTIDE SEQUENCE</scope>
    <source>
        <tissue evidence="3">Skin</tissue>
    </source>
</reference>
<protein>
    <recommendedName>
        <fullName evidence="2">Sphingolipid delta4-desaturase N-terminal domain-containing protein</fullName>
    </recommendedName>
</protein>